<sequence>MVRSLWSAATGMNAQQTNVDTISNNLANVNTVGYKAQGAQFKSLLYQELQTVTTTANGEPKPTNSQVGLGTRTSTINQFFKQGSLQNNENPAALAISGDGFFAYTAADGETVQYTRNGNFTWALQETGGTTLELTTAEGNPVLGIDGNPIVVDGNALASRIEIGGDGKIYYPDDEGVPQAIGPQIGLWQFRNREGLERVGGAAWQETAASGEPILEAEAAGEVKLSTIEQGYLEGSNVNVATEMVNLIVAQRAYEMNSTAIQTTDEMMQTANGLKR</sequence>
<dbReference type="PANTHER" id="PTHR30435">
    <property type="entry name" value="FLAGELLAR PROTEIN"/>
    <property type="match status" value="1"/>
</dbReference>
<keyword evidence="7" id="KW-1185">Reference proteome</keyword>
<protein>
    <submittedName>
        <fullName evidence="6">Flagellar basal-body rod protein FlgG</fullName>
    </submittedName>
</protein>
<dbReference type="Pfam" id="PF00460">
    <property type="entry name" value="Flg_bb_rod"/>
    <property type="match status" value="1"/>
</dbReference>
<keyword evidence="6" id="KW-0282">Flagellum</keyword>
<evidence type="ECO:0000259" key="3">
    <source>
        <dbReference type="Pfam" id="PF00460"/>
    </source>
</evidence>
<dbReference type="OrthoDB" id="9804559at2"/>
<dbReference type="InterPro" id="IPR053967">
    <property type="entry name" value="LlgE_F_G-like_D1"/>
</dbReference>
<organism evidence="6 7">
    <name type="scientific">Butyrivibrio hungatei</name>
    <dbReference type="NCBI Taxonomy" id="185008"/>
    <lineage>
        <taxon>Bacteria</taxon>
        <taxon>Bacillati</taxon>
        <taxon>Bacillota</taxon>
        <taxon>Clostridia</taxon>
        <taxon>Lachnospirales</taxon>
        <taxon>Lachnospiraceae</taxon>
        <taxon>Butyrivibrio</taxon>
    </lineage>
</organism>
<keyword evidence="2" id="KW-0975">Bacterial flagellum</keyword>
<dbReference type="InterPro" id="IPR001444">
    <property type="entry name" value="Flag_bb_rod_N"/>
</dbReference>
<feature type="domain" description="Flagellar basal-body/hook protein C-terminal" evidence="4">
    <location>
        <begin position="230"/>
        <end position="274"/>
    </location>
</feature>
<keyword evidence="6" id="KW-0969">Cilium</keyword>
<dbReference type="STRING" id="185008.bhn_I2456"/>
<dbReference type="Proteomes" id="UP000183047">
    <property type="component" value="Unassembled WGS sequence"/>
</dbReference>
<dbReference type="RefSeq" id="WP_074461791.1">
    <property type="nucleotide sequence ID" value="NZ_FMUR01000006.1"/>
</dbReference>
<dbReference type="InterPro" id="IPR019776">
    <property type="entry name" value="Flagellar_basal_body_rod_CS"/>
</dbReference>
<reference evidence="7" key="1">
    <citation type="submission" date="2016-10" db="EMBL/GenBank/DDBJ databases">
        <authorList>
            <person name="Varghese N."/>
            <person name="Submissions S."/>
        </authorList>
    </citation>
    <scope>NUCLEOTIDE SEQUENCE [LARGE SCALE GENOMIC DNA]</scope>
    <source>
        <strain evidence="7">XBD2006</strain>
    </source>
</reference>
<comment type="similarity">
    <text evidence="1 2">Belongs to the flagella basal body rod proteins family.</text>
</comment>
<dbReference type="GO" id="GO:0009425">
    <property type="term" value="C:bacterial-type flagellum basal body"/>
    <property type="evidence" value="ECO:0007669"/>
    <property type="project" value="UniProtKB-SubCell"/>
</dbReference>
<proteinExistence type="inferred from homology"/>
<dbReference type="NCBIfam" id="TIGR03506">
    <property type="entry name" value="FlgEFG_subfam"/>
    <property type="match status" value="2"/>
</dbReference>
<evidence type="ECO:0000313" key="6">
    <source>
        <dbReference type="EMBL" id="SCY00966.1"/>
    </source>
</evidence>
<dbReference type="InterPro" id="IPR037925">
    <property type="entry name" value="FlgE/F/G-like"/>
</dbReference>
<evidence type="ECO:0000259" key="4">
    <source>
        <dbReference type="Pfam" id="PF06429"/>
    </source>
</evidence>
<dbReference type="Pfam" id="PF06429">
    <property type="entry name" value="Flg_bbr_C"/>
    <property type="match status" value="1"/>
</dbReference>
<dbReference type="InterPro" id="IPR010930">
    <property type="entry name" value="Flg_bb/hook_C_dom"/>
</dbReference>
<gene>
    <name evidence="6" type="ORF">SAMN02910451_01091</name>
</gene>
<keyword evidence="6" id="KW-0966">Cell projection</keyword>
<dbReference type="AlphaFoldDB" id="A0A1G5CF53"/>
<evidence type="ECO:0000256" key="2">
    <source>
        <dbReference type="RuleBase" id="RU362116"/>
    </source>
</evidence>
<dbReference type="PANTHER" id="PTHR30435:SF19">
    <property type="entry name" value="FLAGELLAR BASAL-BODY ROD PROTEIN FLGG"/>
    <property type="match status" value="1"/>
</dbReference>
<feature type="domain" description="Flagellar basal body rod protein N-terminal" evidence="3">
    <location>
        <begin position="7"/>
        <end position="35"/>
    </location>
</feature>
<evidence type="ECO:0000256" key="1">
    <source>
        <dbReference type="ARBA" id="ARBA00009677"/>
    </source>
</evidence>
<evidence type="ECO:0000259" key="5">
    <source>
        <dbReference type="Pfam" id="PF22692"/>
    </source>
</evidence>
<dbReference type="InterPro" id="IPR020013">
    <property type="entry name" value="Flagellar_FlgE/F/G"/>
</dbReference>
<dbReference type="PROSITE" id="PS00588">
    <property type="entry name" value="FLAGELLA_BB_ROD"/>
    <property type="match status" value="1"/>
</dbReference>
<dbReference type="Pfam" id="PF22692">
    <property type="entry name" value="LlgE_F_G_D1"/>
    <property type="match status" value="1"/>
</dbReference>
<dbReference type="SUPFAM" id="SSF117143">
    <property type="entry name" value="Flagellar hook protein flgE"/>
    <property type="match status" value="1"/>
</dbReference>
<feature type="domain" description="Flagellar hook protein FlgE/F/G-like D1" evidence="5">
    <location>
        <begin position="95"/>
        <end position="170"/>
    </location>
</feature>
<name>A0A1G5CF53_9FIRM</name>
<evidence type="ECO:0000313" key="7">
    <source>
        <dbReference type="Proteomes" id="UP000183047"/>
    </source>
</evidence>
<accession>A0A1G5CF53</accession>
<dbReference type="EMBL" id="FMUR01000006">
    <property type="protein sequence ID" value="SCY00966.1"/>
    <property type="molecule type" value="Genomic_DNA"/>
</dbReference>
<comment type="subcellular location">
    <subcellularLocation>
        <location evidence="2">Bacterial flagellum basal body</location>
    </subcellularLocation>
</comment>
<dbReference type="GO" id="GO:0071978">
    <property type="term" value="P:bacterial-type flagellum-dependent swarming motility"/>
    <property type="evidence" value="ECO:0007669"/>
    <property type="project" value="TreeGrafter"/>
</dbReference>